<dbReference type="RefSeq" id="WP_093143175.1">
    <property type="nucleotide sequence ID" value="NZ_BMWO01000002.1"/>
</dbReference>
<dbReference type="EMBL" id="FNBA01000002">
    <property type="protein sequence ID" value="SDE74744.1"/>
    <property type="molecule type" value="Genomic_DNA"/>
</dbReference>
<name>A0A1G7FFQ5_9FLAO</name>
<dbReference type="STRING" id="227084.SAMN05421855_102534"/>
<gene>
    <name evidence="2" type="ORF">SAMN05421855_102534</name>
</gene>
<dbReference type="OrthoDB" id="1430261at2"/>
<dbReference type="Proteomes" id="UP000199321">
    <property type="component" value="Unassembled WGS sequence"/>
</dbReference>
<reference evidence="2 3" key="1">
    <citation type="submission" date="2016-10" db="EMBL/GenBank/DDBJ databases">
        <authorList>
            <person name="de Groot N.N."/>
        </authorList>
    </citation>
    <scope>NUCLEOTIDE SEQUENCE [LARGE SCALE GENOMIC DNA]</scope>
    <source>
        <strain evidence="2 3">DSM 16195</strain>
    </source>
</reference>
<keyword evidence="1" id="KW-0472">Membrane</keyword>
<organism evidence="2 3">
    <name type="scientific">Ulvibacter litoralis</name>
    <dbReference type="NCBI Taxonomy" id="227084"/>
    <lineage>
        <taxon>Bacteria</taxon>
        <taxon>Pseudomonadati</taxon>
        <taxon>Bacteroidota</taxon>
        <taxon>Flavobacteriia</taxon>
        <taxon>Flavobacteriales</taxon>
        <taxon>Flavobacteriaceae</taxon>
        <taxon>Ulvibacter</taxon>
    </lineage>
</organism>
<feature type="transmembrane region" description="Helical" evidence="1">
    <location>
        <begin position="20"/>
        <end position="39"/>
    </location>
</feature>
<protein>
    <submittedName>
        <fullName evidence="2">Uncharacterized protein</fullName>
    </submittedName>
</protein>
<proteinExistence type="predicted"/>
<keyword evidence="1" id="KW-1133">Transmembrane helix</keyword>
<accession>A0A1G7FFQ5</accession>
<keyword evidence="1" id="KW-0812">Transmembrane</keyword>
<evidence type="ECO:0000313" key="2">
    <source>
        <dbReference type="EMBL" id="SDE74744.1"/>
    </source>
</evidence>
<dbReference type="AlphaFoldDB" id="A0A1G7FFQ5"/>
<evidence type="ECO:0000313" key="3">
    <source>
        <dbReference type="Proteomes" id="UP000199321"/>
    </source>
</evidence>
<sequence length="249" mass="29237">MKLFRKFRRKLLISGKVKNYLLYSLGEILLIVIGILIAWKINNLNEIKKNRIVEIKIYESLYNELHTNLNVLDSAIVRYTNSVLTLENSLNYIGVRNNALTVDTKDLIIQMKFRNTNLRDEALNSINNTNKFEFLENQSLKGLISEYPNEMNIFKNQESKIRNIVENRLKPIIEKNISLIDLLPKDDENYNQIRTFGQPSNYSDLLNNREYQNSVIDRLLQTQIQVSYAKKLRRKTETLAIKLKQELKG</sequence>
<evidence type="ECO:0000256" key="1">
    <source>
        <dbReference type="SAM" id="Phobius"/>
    </source>
</evidence>
<keyword evidence="3" id="KW-1185">Reference proteome</keyword>